<evidence type="ECO:0000256" key="1">
    <source>
        <dbReference type="SAM" id="MobiDB-lite"/>
    </source>
</evidence>
<feature type="compositionally biased region" description="Low complexity" evidence="1">
    <location>
        <begin position="63"/>
        <end position="76"/>
    </location>
</feature>
<name>A0A8H4PSE6_9HYPO</name>
<protein>
    <submittedName>
        <fullName evidence="2">Uncharacterized protein</fullName>
    </submittedName>
</protein>
<organism evidence="2 3">
    <name type="scientific">Ophiocordyceps sinensis</name>
    <dbReference type="NCBI Taxonomy" id="72228"/>
    <lineage>
        <taxon>Eukaryota</taxon>
        <taxon>Fungi</taxon>
        <taxon>Dikarya</taxon>
        <taxon>Ascomycota</taxon>
        <taxon>Pezizomycotina</taxon>
        <taxon>Sordariomycetes</taxon>
        <taxon>Hypocreomycetidae</taxon>
        <taxon>Hypocreales</taxon>
        <taxon>Ophiocordycipitaceae</taxon>
        <taxon>Ophiocordyceps</taxon>
    </lineage>
</organism>
<sequence>MDVALSPKSSPRREPASYLETTHGLPSLRPTISCLPRGNTHELHGSPHNDCCTTYEAPMTCDSSAESSSTTTASPSVQVLET</sequence>
<proteinExistence type="predicted"/>
<gene>
    <name evidence="2" type="ORF">G6O67_003673</name>
</gene>
<dbReference type="EMBL" id="JAAVMX010000004">
    <property type="protein sequence ID" value="KAF4509503.1"/>
    <property type="molecule type" value="Genomic_DNA"/>
</dbReference>
<evidence type="ECO:0000313" key="3">
    <source>
        <dbReference type="Proteomes" id="UP000557566"/>
    </source>
</evidence>
<evidence type="ECO:0000313" key="2">
    <source>
        <dbReference type="EMBL" id="KAF4509503.1"/>
    </source>
</evidence>
<reference evidence="2 3" key="1">
    <citation type="journal article" date="2020" name="Genome Biol. Evol.">
        <title>A new high-quality draft genome assembly of the Chinese cordyceps Ophiocordyceps sinensis.</title>
        <authorList>
            <person name="Shu R."/>
            <person name="Zhang J."/>
            <person name="Meng Q."/>
            <person name="Zhang H."/>
            <person name="Zhou G."/>
            <person name="Li M."/>
            <person name="Wu P."/>
            <person name="Zhao Y."/>
            <person name="Chen C."/>
            <person name="Qin Q."/>
        </authorList>
    </citation>
    <scope>NUCLEOTIDE SEQUENCE [LARGE SCALE GENOMIC DNA]</scope>
    <source>
        <strain evidence="2 3">IOZ07</strain>
    </source>
</reference>
<keyword evidence="3" id="KW-1185">Reference proteome</keyword>
<comment type="caution">
    <text evidence="2">The sequence shown here is derived from an EMBL/GenBank/DDBJ whole genome shotgun (WGS) entry which is preliminary data.</text>
</comment>
<accession>A0A8H4PSE6</accession>
<dbReference type="Proteomes" id="UP000557566">
    <property type="component" value="Unassembled WGS sequence"/>
</dbReference>
<feature type="region of interest" description="Disordered" evidence="1">
    <location>
        <begin position="60"/>
        <end position="82"/>
    </location>
</feature>
<dbReference type="AlphaFoldDB" id="A0A8H4PSE6"/>
<feature type="region of interest" description="Disordered" evidence="1">
    <location>
        <begin position="1"/>
        <end position="27"/>
    </location>
</feature>